<evidence type="ECO:0000256" key="3">
    <source>
        <dbReference type="ARBA" id="ARBA00022475"/>
    </source>
</evidence>
<evidence type="ECO:0000256" key="12">
    <source>
        <dbReference type="ARBA" id="ARBA00023065"/>
    </source>
</evidence>
<evidence type="ECO:0000256" key="17">
    <source>
        <dbReference type="ARBA" id="ARBA00058429"/>
    </source>
</evidence>
<evidence type="ECO:0000256" key="18">
    <source>
        <dbReference type="ARBA" id="ARBA00060926"/>
    </source>
</evidence>
<keyword evidence="9" id="KW-0851">Voltage-gated channel</keyword>
<keyword evidence="12" id="KW-0406">Ion transport</keyword>
<evidence type="ECO:0000256" key="16">
    <source>
        <dbReference type="ARBA" id="ARBA00023303"/>
    </source>
</evidence>
<dbReference type="RefSeq" id="WP_002708040.1">
    <property type="nucleotide sequence ID" value="NZ_JH651384.1"/>
</dbReference>
<keyword evidence="5" id="KW-0116">cAMP-binding</keyword>
<keyword evidence="3" id="KW-1003">Cell membrane</keyword>
<dbReference type="Gene3D" id="1.20.120.350">
    <property type="entry name" value="Voltage-gated potassium channels. Chain C"/>
    <property type="match status" value="1"/>
</dbReference>
<reference evidence="23" key="1">
    <citation type="journal article" date="2011" name="Stand. Genomic Sci.">
        <title>Genome sequence of the filamentous, gliding Thiothrix nivea neotype strain (JP2(T)).</title>
        <authorList>
            <person name="Lapidus A."/>
            <person name="Nolan M."/>
            <person name="Lucas S."/>
            <person name="Glavina Del Rio T."/>
            <person name="Tice H."/>
            <person name="Cheng J.F."/>
            <person name="Tapia R."/>
            <person name="Han C."/>
            <person name="Goodwin L."/>
            <person name="Pitluck S."/>
            <person name="Liolios K."/>
            <person name="Pagani I."/>
            <person name="Ivanova N."/>
            <person name="Huntemann M."/>
            <person name="Mavromatis K."/>
            <person name="Mikhailova N."/>
            <person name="Pati A."/>
            <person name="Chen A."/>
            <person name="Palaniappan K."/>
            <person name="Land M."/>
            <person name="Brambilla E.M."/>
            <person name="Rohde M."/>
            <person name="Abt B."/>
            <person name="Verbarg S."/>
            <person name="Goker M."/>
            <person name="Bristow J."/>
            <person name="Eisen J.A."/>
            <person name="Markowitz V."/>
            <person name="Hugenholtz P."/>
            <person name="Kyrpides N.C."/>
            <person name="Klenk H.P."/>
            <person name="Woyke T."/>
        </authorList>
    </citation>
    <scope>NUCLEOTIDE SEQUENCE [LARGE SCALE GENOMIC DNA]</scope>
    <source>
        <strain evidence="23">ATCC 35100 / DSM 5205 / JP2</strain>
    </source>
</reference>
<dbReference type="Gene3D" id="1.10.287.70">
    <property type="match status" value="1"/>
</dbReference>
<evidence type="ECO:0000256" key="15">
    <source>
        <dbReference type="ARBA" id="ARBA00023286"/>
    </source>
</evidence>
<evidence type="ECO:0000313" key="23">
    <source>
        <dbReference type="Proteomes" id="UP000005317"/>
    </source>
</evidence>
<comment type="function">
    <text evidence="17">Cyclic nucleotide-regulated potassium channel activated by cAMP.</text>
</comment>
<dbReference type="InterPro" id="IPR027359">
    <property type="entry name" value="Volt_channel_dom_sf"/>
</dbReference>
<keyword evidence="15" id="KW-1071">Ligand-gated ion channel</keyword>
<dbReference type="FunFam" id="1.10.287.70:FF:000181">
    <property type="entry name" value="Cyclic nucleotide-gated potassium channel mll3241"/>
    <property type="match status" value="1"/>
</dbReference>
<evidence type="ECO:0000256" key="8">
    <source>
        <dbReference type="ARBA" id="ARBA00022826"/>
    </source>
</evidence>
<sequence length="343" mass="38399">MHNIRGWLYQVLEAQKGGKWGRLINHGLLALVVVNVVAVVVESEHRVYVAHEQLFGWLEVISVLIFSVEYGVRAWVCVESGNVDFQHPLTGRGRYLLSPMALVDLVAILPFYLSFFFGVADLRILRSLRLLRLLKLTRYSHSLELLLAVLRQEAENLVSALFILCMLILLAATGIYLVEGHIQPDRFGSIPRALWWSTVTLATVGYGDVVPATIIGKLFSGMIIISGIAVAALPAAILASGMINELKRRRESFRRELVRAMEDGSLDFGRLRYLEKMRVKIGISRADARLVFEDVKEEIRLQTYVNCPHCAQPIVIKHPPGQIQVRPGKKQRDKGGGGMPKLS</sequence>
<keyword evidence="6 20" id="KW-0812">Transmembrane</keyword>
<evidence type="ECO:0000256" key="6">
    <source>
        <dbReference type="ARBA" id="ARBA00022692"/>
    </source>
</evidence>
<evidence type="ECO:0000256" key="13">
    <source>
        <dbReference type="ARBA" id="ARBA00023136"/>
    </source>
</evidence>
<keyword evidence="13 20" id="KW-0472">Membrane</keyword>
<proteinExistence type="inferred from homology"/>
<feature type="transmembrane region" description="Helical" evidence="20">
    <location>
        <begin position="156"/>
        <end position="178"/>
    </location>
</feature>
<evidence type="ECO:0000313" key="22">
    <source>
        <dbReference type="EMBL" id="EIJ34098.1"/>
    </source>
</evidence>
<dbReference type="Proteomes" id="UP000005317">
    <property type="component" value="Unassembled WGS sequence"/>
</dbReference>
<dbReference type="GO" id="GO:0001508">
    <property type="term" value="P:action potential"/>
    <property type="evidence" value="ECO:0007669"/>
    <property type="project" value="TreeGrafter"/>
</dbReference>
<keyword evidence="8" id="KW-0631">Potassium channel</keyword>
<evidence type="ECO:0000256" key="2">
    <source>
        <dbReference type="ARBA" id="ARBA00022448"/>
    </source>
</evidence>
<feature type="transmembrane region" description="Helical" evidence="20">
    <location>
        <begin position="219"/>
        <end position="243"/>
    </location>
</feature>
<evidence type="ECO:0000259" key="21">
    <source>
        <dbReference type="Pfam" id="PF00520"/>
    </source>
</evidence>
<keyword evidence="2" id="KW-0813">Transport</keyword>
<name>A0A656HBA0_THINJ</name>
<evidence type="ECO:0000256" key="20">
    <source>
        <dbReference type="SAM" id="Phobius"/>
    </source>
</evidence>
<dbReference type="GO" id="GO:0005249">
    <property type="term" value="F:voltage-gated potassium channel activity"/>
    <property type="evidence" value="ECO:0007669"/>
    <property type="project" value="InterPro"/>
</dbReference>
<feature type="region of interest" description="Disordered" evidence="19">
    <location>
        <begin position="321"/>
        <end position="343"/>
    </location>
</feature>
<dbReference type="EMBL" id="JH651384">
    <property type="protein sequence ID" value="EIJ34098.1"/>
    <property type="molecule type" value="Genomic_DNA"/>
</dbReference>
<feature type="transmembrane region" description="Helical" evidence="20">
    <location>
        <begin position="54"/>
        <end position="76"/>
    </location>
</feature>
<evidence type="ECO:0000256" key="19">
    <source>
        <dbReference type="SAM" id="MobiDB-lite"/>
    </source>
</evidence>
<evidence type="ECO:0000256" key="1">
    <source>
        <dbReference type="ARBA" id="ARBA00004651"/>
    </source>
</evidence>
<dbReference type="Pfam" id="PF00520">
    <property type="entry name" value="Ion_trans"/>
    <property type="match status" value="1"/>
</dbReference>
<keyword evidence="10" id="KW-0630">Potassium</keyword>
<protein>
    <submittedName>
        <fullName evidence="22">Ion transport protein</fullName>
    </submittedName>
</protein>
<evidence type="ECO:0000256" key="7">
    <source>
        <dbReference type="ARBA" id="ARBA00022741"/>
    </source>
</evidence>
<keyword evidence="23" id="KW-1185">Reference proteome</keyword>
<feature type="transmembrane region" description="Helical" evidence="20">
    <location>
        <begin position="96"/>
        <end position="118"/>
    </location>
</feature>
<keyword evidence="16" id="KW-0407">Ion channel</keyword>
<evidence type="ECO:0000256" key="10">
    <source>
        <dbReference type="ARBA" id="ARBA00022958"/>
    </source>
</evidence>
<keyword evidence="14" id="KW-0114">cAMP</keyword>
<evidence type="ECO:0000256" key="5">
    <source>
        <dbReference type="ARBA" id="ARBA00022566"/>
    </source>
</evidence>
<comment type="subcellular location">
    <subcellularLocation>
        <location evidence="1">Cell membrane</location>
        <topology evidence="1">Multi-pass membrane protein</topology>
    </subcellularLocation>
</comment>
<dbReference type="PANTHER" id="PTHR11537:SF254">
    <property type="entry name" value="POTASSIUM VOLTAGE-GATED CHANNEL PROTEIN SHAB"/>
    <property type="match status" value="1"/>
</dbReference>
<dbReference type="AlphaFoldDB" id="A0A656HBA0"/>
<keyword evidence="7" id="KW-0547">Nucleotide-binding</keyword>
<gene>
    <name evidence="22" type="ORF">Thini_1495</name>
</gene>
<comment type="similarity">
    <text evidence="18">Belongs to the potassium channel family.</text>
</comment>
<dbReference type="InterPro" id="IPR028325">
    <property type="entry name" value="VG_K_chnl"/>
</dbReference>
<dbReference type="GO" id="GO:0030552">
    <property type="term" value="F:cAMP binding"/>
    <property type="evidence" value="ECO:0007669"/>
    <property type="project" value="UniProtKB-KW"/>
</dbReference>
<dbReference type="PANTHER" id="PTHR11537">
    <property type="entry name" value="VOLTAGE-GATED POTASSIUM CHANNEL"/>
    <property type="match status" value="1"/>
</dbReference>
<evidence type="ECO:0000256" key="9">
    <source>
        <dbReference type="ARBA" id="ARBA00022882"/>
    </source>
</evidence>
<evidence type="ECO:0000256" key="11">
    <source>
        <dbReference type="ARBA" id="ARBA00022989"/>
    </source>
</evidence>
<organism evidence="22 23">
    <name type="scientific">Thiothrix nivea (strain ATCC 35100 / DSM 5205 / JP2)</name>
    <dbReference type="NCBI Taxonomy" id="870187"/>
    <lineage>
        <taxon>Bacteria</taxon>
        <taxon>Pseudomonadati</taxon>
        <taxon>Pseudomonadota</taxon>
        <taxon>Gammaproteobacteria</taxon>
        <taxon>Thiotrichales</taxon>
        <taxon>Thiotrichaceae</taxon>
        <taxon>Thiothrix</taxon>
    </lineage>
</organism>
<feature type="domain" description="Ion transport" evidence="21">
    <location>
        <begin position="28"/>
        <end position="241"/>
    </location>
</feature>
<evidence type="ECO:0000256" key="4">
    <source>
        <dbReference type="ARBA" id="ARBA00022538"/>
    </source>
</evidence>
<evidence type="ECO:0000256" key="14">
    <source>
        <dbReference type="ARBA" id="ARBA00023149"/>
    </source>
</evidence>
<keyword evidence="4" id="KW-0633">Potassium transport</keyword>
<feature type="transmembrane region" description="Helical" evidence="20">
    <location>
        <begin position="190"/>
        <end position="207"/>
    </location>
</feature>
<keyword evidence="11 20" id="KW-1133">Transmembrane helix</keyword>
<dbReference type="PRINTS" id="PR00169">
    <property type="entry name" value="KCHANNEL"/>
</dbReference>
<dbReference type="GO" id="GO:0008076">
    <property type="term" value="C:voltage-gated potassium channel complex"/>
    <property type="evidence" value="ECO:0007669"/>
    <property type="project" value="InterPro"/>
</dbReference>
<dbReference type="SUPFAM" id="SSF81324">
    <property type="entry name" value="Voltage-gated potassium channels"/>
    <property type="match status" value="1"/>
</dbReference>
<accession>A0A656HBA0</accession>
<dbReference type="InterPro" id="IPR005821">
    <property type="entry name" value="Ion_trans_dom"/>
</dbReference>
<feature type="transmembrane region" description="Helical" evidence="20">
    <location>
        <begin position="23"/>
        <end position="42"/>
    </location>
</feature>